<name>A0A4Q5N6V0_9MICO</name>
<evidence type="ECO:0000313" key="2">
    <source>
        <dbReference type="Proteomes" id="UP000293764"/>
    </source>
</evidence>
<protein>
    <submittedName>
        <fullName evidence="1">Uncharacterized protein</fullName>
    </submittedName>
</protein>
<evidence type="ECO:0000313" key="1">
    <source>
        <dbReference type="EMBL" id="RYV52747.1"/>
    </source>
</evidence>
<organism evidence="1 2">
    <name type="scientific">Pengzhenrongella frigida</name>
    <dbReference type="NCBI Taxonomy" id="1259133"/>
    <lineage>
        <taxon>Bacteria</taxon>
        <taxon>Bacillati</taxon>
        <taxon>Actinomycetota</taxon>
        <taxon>Actinomycetes</taxon>
        <taxon>Micrococcales</taxon>
        <taxon>Pengzhenrongella</taxon>
    </lineage>
</organism>
<reference evidence="1 2" key="1">
    <citation type="submission" date="2019-01" db="EMBL/GenBank/DDBJ databases">
        <title>Novel species of Cellulomonas.</title>
        <authorList>
            <person name="Liu Q."/>
            <person name="Xin Y.-H."/>
        </authorList>
    </citation>
    <scope>NUCLEOTIDE SEQUENCE [LARGE SCALE GENOMIC DNA]</scope>
    <source>
        <strain evidence="1 2">HLT2-17</strain>
    </source>
</reference>
<dbReference type="EMBL" id="SDWW01000003">
    <property type="protein sequence ID" value="RYV52747.1"/>
    <property type="molecule type" value="Genomic_DNA"/>
</dbReference>
<gene>
    <name evidence="1" type="ORF">EUA98_02100</name>
</gene>
<comment type="caution">
    <text evidence="1">The sequence shown here is derived from an EMBL/GenBank/DDBJ whole genome shotgun (WGS) entry which is preliminary data.</text>
</comment>
<accession>A0A4Q5N6V0</accession>
<dbReference type="RefSeq" id="WP_130100998.1">
    <property type="nucleotide sequence ID" value="NZ_SDWW01000003.1"/>
</dbReference>
<dbReference type="Proteomes" id="UP000293764">
    <property type="component" value="Unassembled WGS sequence"/>
</dbReference>
<dbReference type="AlphaFoldDB" id="A0A4Q5N6V0"/>
<proteinExistence type="predicted"/>
<keyword evidence="2" id="KW-1185">Reference proteome</keyword>
<sequence>MADKKKMELGELLKRLTVTGNVGTDSALFRGVAVSYSETALHLSTNGGIVEIPLAEIEDVSEIGGHPNAVAVNVKDSSTVRLIRIETGDAGGASMVATALLRAGDGGGTIPSGPYPTGTRSTRSIHDNIGNDFQEVVIDDWNNTFAVL</sequence>